<keyword evidence="3 9" id="KW-0336">GPI-anchor</keyword>
<keyword evidence="6" id="KW-1015">Disulfide bond</keyword>
<comment type="subcellular location">
    <subcellularLocation>
        <location evidence="1 9">Cell membrane</location>
        <topology evidence="1 9">Lipid-anchor</topology>
        <topology evidence="1 9">GPI-anchor</topology>
    </subcellularLocation>
</comment>
<comment type="similarity">
    <text evidence="2 9">Belongs to the glycosyl hydrolase 72 family.</text>
</comment>
<evidence type="ECO:0000256" key="4">
    <source>
        <dbReference type="ARBA" id="ARBA00022729"/>
    </source>
</evidence>
<evidence type="ECO:0000256" key="3">
    <source>
        <dbReference type="ARBA" id="ARBA00022622"/>
    </source>
</evidence>
<dbReference type="AlphaFoldDB" id="A0A9P4MXJ6"/>
<evidence type="ECO:0000256" key="11">
    <source>
        <dbReference type="SAM" id="Phobius"/>
    </source>
</evidence>
<keyword evidence="14" id="KW-1185">Reference proteome</keyword>
<evidence type="ECO:0000313" key="13">
    <source>
        <dbReference type="EMBL" id="KAF2257548.1"/>
    </source>
</evidence>
<keyword evidence="5 9" id="KW-0472">Membrane</keyword>
<evidence type="ECO:0000256" key="8">
    <source>
        <dbReference type="ARBA" id="ARBA00023288"/>
    </source>
</evidence>
<feature type="transmembrane region" description="Helical" evidence="11">
    <location>
        <begin position="524"/>
        <end position="545"/>
    </location>
</feature>
<dbReference type="SUPFAM" id="SSF51445">
    <property type="entry name" value="(Trans)glycosidases"/>
    <property type="match status" value="1"/>
</dbReference>
<keyword evidence="11" id="KW-1133">Transmembrane helix</keyword>
<evidence type="ECO:0000256" key="2">
    <source>
        <dbReference type="ARBA" id="ARBA00007528"/>
    </source>
</evidence>
<dbReference type="GO" id="GO:0071970">
    <property type="term" value="P:fungal-type cell wall (1-&gt;3)-beta-D-glucan biosynthetic process"/>
    <property type="evidence" value="ECO:0007669"/>
    <property type="project" value="TreeGrafter"/>
</dbReference>
<dbReference type="GO" id="GO:0031505">
    <property type="term" value="P:fungal-type cell wall organization"/>
    <property type="evidence" value="ECO:0007669"/>
    <property type="project" value="TreeGrafter"/>
</dbReference>
<dbReference type="GO" id="GO:0005886">
    <property type="term" value="C:plasma membrane"/>
    <property type="evidence" value="ECO:0007669"/>
    <property type="project" value="UniProtKB-SubCell"/>
</dbReference>
<proteinExistence type="inferred from homology"/>
<protein>
    <recommendedName>
        <fullName evidence="9">1,3-beta-glucanosyltransferase</fullName>
        <ecNumber evidence="9">2.4.1.-</ecNumber>
    </recommendedName>
</protein>
<dbReference type="Pfam" id="PF03198">
    <property type="entry name" value="Glyco_hydro_72"/>
    <property type="match status" value="1"/>
</dbReference>
<dbReference type="Gene3D" id="3.20.20.80">
    <property type="entry name" value="Glycosidases"/>
    <property type="match status" value="1"/>
</dbReference>
<dbReference type="Gene3D" id="1.20.58.1040">
    <property type="match status" value="1"/>
</dbReference>
<dbReference type="InterPro" id="IPR012946">
    <property type="entry name" value="X8"/>
</dbReference>
<comment type="caution">
    <text evidence="13">The sequence shown here is derived from an EMBL/GenBank/DDBJ whole genome shotgun (WGS) entry which is preliminary data.</text>
</comment>
<feature type="compositionally biased region" description="Basic and acidic residues" evidence="10">
    <location>
        <begin position="595"/>
        <end position="618"/>
    </location>
</feature>
<keyword evidence="9" id="KW-0808">Transferase</keyword>
<evidence type="ECO:0000256" key="10">
    <source>
        <dbReference type="SAM" id="MobiDB-lite"/>
    </source>
</evidence>
<evidence type="ECO:0000313" key="14">
    <source>
        <dbReference type="Proteomes" id="UP000800093"/>
    </source>
</evidence>
<comment type="function">
    <text evidence="9">Splits internally a 1,3-beta-glucan molecule and transfers the newly generated reducing end (the donor) to the non-reducing end of another 1,3-beta-glucan molecule (the acceptor) forming a 1,3-beta linkage, resulting in the elongation of 1,3-beta-glucan chains in the cell wall.</text>
</comment>
<dbReference type="Pfam" id="PF07983">
    <property type="entry name" value="X8"/>
    <property type="match status" value="1"/>
</dbReference>
<dbReference type="InterPro" id="IPR004886">
    <property type="entry name" value="Glucanosyltransferase"/>
</dbReference>
<sequence>LQSSKFVYSSNSSQFLIRGVSYTSEFVSGWADTVPQFIVTPAAIDYLSDDGLCRFDAVHFQNLKANTIFVSYIDPSTEHSTCMQDLADAGVYVLILLGAPMENYMPKRVIDSTFAHGVWAHDTYDIYTNIIDKMARFDNVLGFAVGDFYDSTDKTLDQLPFFKAAVRDVKAYIRERSYREIPVGVLRREINLAPSQVEGFEAPDPGEGVGFADWYLTCEDDAADFVGLSARTSLECATGDDIRETIGQHRIEGLPVFVNTMACNTDNYSAVDEVFGEDAPGYLSGGVVASFLDRFSNLVGIANATTELEEPDREIFPRFSALAKRFATVTTAKASPATPANATPASCPMSTPGNQSVSLDLPPRPYAKLCSCMMDTLSYVATETDDFVKTFPMPSIVANICEGERNCGGVMGNGSTGVYGAFSVCNKVEIWSWAATGYFGRHRNASNESALGQSVTFRKTLPQNNDPDCPFLLEQVGQDGTGTLTATAREQVVSTVAPTPIPTSAARNAPAASPTKGMTTGAKVGIGIGTVGIAVFLVLGGLLFLRQRRMQEKKHMDGEIDQNFGKVEMDASDEKAFARVVEAPAVIPQIDSSSEEIHEMPGEGRPGELGDAASHELDGGDEVMNWPLSSNIVKADGANSRPASHNLS</sequence>
<dbReference type="PANTHER" id="PTHR31468:SF2">
    <property type="entry name" value="1,3-BETA-GLUCANOSYLTRANSFERASE GAS1"/>
    <property type="match status" value="1"/>
</dbReference>
<evidence type="ECO:0000259" key="12">
    <source>
        <dbReference type="Pfam" id="PF07983"/>
    </source>
</evidence>
<keyword evidence="11" id="KW-0812">Transmembrane</keyword>
<dbReference type="GO" id="GO:0042124">
    <property type="term" value="F:1,3-beta-glucanosyltransferase activity"/>
    <property type="evidence" value="ECO:0007669"/>
    <property type="project" value="TreeGrafter"/>
</dbReference>
<feature type="non-terminal residue" evidence="13">
    <location>
        <position position="1"/>
    </location>
</feature>
<feature type="domain" description="X8" evidence="12">
    <location>
        <begin position="397"/>
        <end position="447"/>
    </location>
</feature>
<reference evidence="14" key="1">
    <citation type="journal article" date="2020" name="Stud. Mycol.">
        <title>101 Dothideomycetes genomes: A test case for predicting lifestyles and emergence of pathogens.</title>
        <authorList>
            <person name="Haridas S."/>
            <person name="Albert R."/>
            <person name="Binder M."/>
            <person name="Bloem J."/>
            <person name="LaButti K."/>
            <person name="Salamov A."/>
            <person name="Andreopoulos B."/>
            <person name="Baker S."/>
            <person name="Barry K."/>
            <person name="Bills G."/>
            <person name="Bluhm B."/>
            <person name="Cannon C."/>
            <person name="Castanera R."/>
            <person name="Culley D."/>
            <person name="Daum C."/>
            <person name="Ezra D."/>
            <person name="Gonzalez J."/>
            <person name="Henrissat B."/>
            <person name="Kuo A."/>
            <person name="Liang C."/>
            <person name="Lipzen A."/>
            <person name="Lutzoni F."/>
            <person name="Magnuson J."/>
            <person name="Mondo S."/>
            <person name="Nolan M."/>
            <person name="Ohm R."/>
            <person name="Pangilinan J."/>
            <person name="Park H.-J."/>
            <person name="Ramirez L."/>
            <person name="Alfaro M."/>
            <person name="Sun H."/>
            <person name="Tritt A."/>
            <person name="Yoshinaga Y."/>
            <person name="Zwiers L.-H."/>
            <person name="Turgeon B."/>
            <person name="Goodwin S."/>
            <person name="Spatafora J."/>
            <person name="Crous P."/>
            <person name="Grigoriev I."/>
        </authorList>
    </citation>
    <scope>NUCLEOTIDE SEQUENCE [LARGE SCALE GENOMIC DNA]</scope>
    <source>
        <strain evidence="14">CBS 304.66</strain>
    </source>
</reference>
<dbReference type="GO" id="GO:0098552">
    <property type="term" value="C:side of membrane"/>
    <property type="evidence" value="ECO:0007669"/>
    <property type="project" value="UniProtKB-KW"/>
</dbReference>
<feature type="region of interest" description="Disordered" evidence="10">
    <location>
        <begin position="591"/>
        <end position="625"/>
    </location>
</feature>
<name>A0A9P4MXJ6_9PLEO</name>
<dbReference type="InterPro" id="IPR017853">
    <property type="entry name" value="GH"/>
</dbReference>
<dbReference type="Proteomes" id="UP000800093">
    <property type="component" value="Unassembled WGS sequence"/>
</dbReference>
<gene>
    <name evidence="13" type="ORF">CC78DRAFT_483433</name>
</gene>
<evidence type="ECO:0000256" key="5">
    <source>
        <dbReference type="ARBA" id="ARBA00023136"/>
    </source>
</evidence>
<evidence type="ECO:0000256" key="7">
    <source>
        <dbReference type="ARBA" id="ARBA00023180"/>
    </source>
</evidence>
<evidence type="ECO:0000256" key="9">
    <source>
        <dbReference type="RuleBase" id="RU361209"/>
    </source>
</evidence>
<dbReference type="EC" id="2.4.1.-" evidence="9"/>
<keyword evidence="8 9" id="KW-0449">Lipoprotein</keyword>
<dbReference type="PANTHER" id="PTHR31468">
    <property type="entry name" value="1,3-BETA-GLUCANOSYLTRANSFERASE GAS1"/>
    <property type="match status" value="1"/>
</dbReference>
<evidence type="ECO:0000256" key="6">
    <source>
        <dbReference type="ARBA" id="ARBA00023157"/>
    </source>
</evidence>
<accession>A0A9P4MXJ6</accession>
<keyword evidence="4" id="KW-0732">Signal</keyword>
<keyword evidence="7" id="KW-0325">Glycoprotein</keyword>
<dbReference type="OrthoDB" id="3796639at2759"/>
<dbReference type="EMBL" id="ML986947">
    <property type="protein sequence ID" value="KAF2257548.1"/>
    <property type="molecule type" value="Genomic_DNA"/>
</dbReference>
<evidence type="ECO:0000256" key="1">
    <source>
        <dbReference type="ARBA" id="ARBA00004609"/>
    </source>
</evidence>
<organism evidence="13 14">
    <name type="scientific">Lojkania enalia</name>
    <dbReference type="NCBI Taxonomy" id="147567"/>
    <lineage>
        <taxon>Eukaryota</taxon>
        <taxon>Fungi</taxon>
        <taxon>Dikarya</taxon>
        <taxon>Ascomycota</taxon>
        <taxon>Pezizomycotina</taxon>
        <taxon>Dothideomycetes</taxon>
        <taxon>Pleosporomycetidae</taxon>
        <taxon>Pleosporales</taxon>
        <taxon>Pleosporales incertae sedis</taxon>
        <taxon>Lojkania</taxon>
    </lineage>
</organism>